<evidence type="ECO:0000313" key="2">
    <source>
        <dbReference type="EMBL" id="RPD43180.1"/>
    </source>
</evidence>
<feature type="domain" description="DUF4382" evidence="1">
    <location>
        <begin position="42"/>
        <end position="214"/>
    </location>
</feature>
<gene>
    <name evidence="2" type="ORF">EG028_02470</name>
</gene>
<dbReference type="InterPro" id="IPR013784">
    <property type="entry name" value="Carb-bd-like_fold"/>
</dbReference>
<dbReference type="OrthoDB" id="2111471at2"/>
<evidence type="ECO:0000313" key="3">
    <source>
        <dbReference type="Proteomes" id="UP000279089"/>
    </source>
</evidence>
<dbReference type="SUPFAM" id="SSF49452">
    <property type="entry name" value="Starch-binding domain-like"/>
    <property type="match status" value="1"/>
</dbReference>
<accession>A0A3N4MSQ9</accession>
<dbReference type="Pfam" id="PF14321">
    <property type="entry name" value="DUF4382"/>
    <property type="match status" value="1"/>
</dbReference>
<protein>
    <submittedName>
        <fullName evidence="2">DUF4382 domain-containing protein</fullName>
    </submittedName>
</protein>
<evidence type="ECO:0000259" key="1">
    <source>
        <dbReference type="Pfam" id="PF14321"/>
    </source>
</evidence>
<dbReference type="Proteomes" id="UP000279089">
    <property type="component" value="Unassembled WGS sequence"/>
</dbReference>
<keyword evidence="3" id="KW-1185">Reference proteome</keyword>
<comment type="caution">
    <text evidence="2">The sequence shown here is derived from an EMBL/GenBank/DDBJ whole genome shotgun (WGS) entry which is preliminary data.</text>
</comment>
<name>A0A3N4MSQ9_9BACT</name>
<organism evidence="2 3">
    <name type="scientific">Chitinophaga barathri</name>
    <dbReference type="NCBI Taxonomy" id="1647451"/>
    <lineage>
        <taxon>Bacteria</taxon>
        <taxon>Pseudomonadati</taxon>
        <taxon>Bacteroidota</taxon>
        <taxon>Chitinophagia</taxon>
        <taxon>Chitinophagales</taxon>
        <taxon>Chitinophagaceae</taxon>
        <taxon>Chitinophaga</taxon>
    </lineage>
</organism>
<dbReference type="EMBL" id="RMBX01000001">
    <property type="protein sequence ID" value="RPD43180.1"/>
    <property type="molecule type" value="Genomic_DNA"/>
</dbReference>
<sequence length="304" mass="34496">MKNMFRKMGLPVLLLGTLSVIIYACTKNNSAEPQAVPEGMQKVSLMLTDDPGLFDKVMIDIQRVEVLVDTCNRGNGDRNDDDDRWDDRDRCGWWEDWKDKDKDKDCDVWDTLGINPGIYDLLQLRNGVDTSLANGVIRKGRIEKIRITLGPNNSLVKDSITYPLKSINGQVKILIKVRHEEWDEITPDNLQLWLDFDVQRSIIQVSRGKFILKPVIHVWTVRQTGSVSGKVLPTDAQAVITVFNSLDSLYAIPGRQGEFKVRGLKTGTYSVFVNAGNGYRDTTVTDVKIERNKDTKLPTMTLRR</sequence>
<reference evidence="3" key="1">
    <citation type="submission" date="2018-11" db="EMBL/GenBank/DDBJ databases">
        <title>Chitinophaga lutea sp.nov., isolate from arsenic contaminated soil.</title>
        <authorList>
            <person name="Zong Y."/>
        </authorList>
    </citation>
    <scope>NUCLEOTIDE SEQUENCE [LARGE SCALE GENOMIC DNA]</scope>
    <source>
        <strain evidence="3">YLT18</strain>
    </source>
</reference>
<dbReference type="Gene3D" id="2.60.40.1120">
    <property type="entry name" value="Carboxypeptidase-like, regulatory domain"/>
    <property type="match status" value="1"/>
</dbReference>
<dbReference type="GO" id="GO:0030246">
    <property type="term" value="F:carbohydrate binding"/>
    <property type="evidence" value="ECO:0007669"/>
    <property type="project" value="InterPro"/>
</dbReference>
<dbReference type="RefSeq" id="WP_120514451.1">
    <property type="nucleotide sequence ID" value="NZ_QXZY01000001.1"/>
</dbReference>
<proteinExistence type="predicted"/>
<dbReference type="PROSITE" id="PS51257">
    <property type="entry name" value="PROKAR_LIPOPROTEIN"/>
    <property type="match status" value="1"/>
</dbReference>
<dbReference type="InterPro" id="IPR025491">
    <property type="entry name" value="DUF4382"/>
</dbReference>
<dbReference type="AlphaFoldDB" id="A0A3N4MSQ9"/>